<name>A0AA88GVQ9_NAELO</name>
<evidence type="ECO:0000313" key="3">
    <source>
        <dbReference type="Proteomes" id="UP000816034"/>
    </source>
</evidence>
<reference evidence="2 3" key="1">
    <citation type="journal article" date="2018" name="BMC Genomics">
        <title>The genome of Naegleria lovaniensis, the basis for a comparative approach to unravel pathogenicity factors of the human pathogenic amoeba N. fowleri.</title>
        <authorList>
            <person name="Liechti N."/>
            <person name="Schurch N."/>
            <person name="Bruggmann R."/>
            <person name="Wittwer M."/>
        </authorList>
    </citation>
    <scope>NUCLEOTIDE SEQUENCE [LARGE SCALE GENOMIC DNA]</scope>
    <source>
        <strain evidence="2 3">ATCC 30569</strain>
    </source>
</reference>
<organism evidence="2 3">
    <name type="scientific">Naegleria lovaniensis</name>
    <name type="common">Amoeba</name>
    <dbReference type="NCBI Taxonomy" id="51637"/>
    <lineage>
        <taxon>Eukaryota</taxon>
        <taxon>Discoba</taxon>
        <taxon>Heterolobosea</taxon>
        <taxon>Tetramitia</taxon>
        <taxon>Eutetramitia</taxon>
        <taxon>Vahlkampfiidae</taxon>
        <taxon>Naegleria</taxon>
    </lineage>
</organism>
<keyword evidence="1" id="KW-1133">Transmembrane helix</keyword>
<accession>A0AA88GVQ9</accession>
<keyword evidence="1" id="KW-0472">Membrane</keyword>
<dbReference type="AlphaFoldDB" id="A0AA88GVQ9"/>
<feature type="transmembrane region" description="Helical" evidence="1">
    <location>
        <begin position="78"/>
        <end position="100"/>
    </location>
</feature>
<keyword evidence="3" id="KW-1185">Reference proteome</keyword>
<keyword evidence="1" id="KW-0812">Transmembrane</keyword>
<sequence length="127" mass="14837">MKEVSNKNFLRPRRRYMTVVANNSEDEFMEFNDRPVIDLFAPTTSMRESFFVKEQMKLQTKKSIGKSSSIGGTTDRNVLCLGLFILFFFFISICVFIFWLEPIILGRIYRDGSRFLFNLSAPLTPKK</sequence>
<dbReference type="RefSeq" id="XP_044551021.1">
    <property type="nucleotide sequence ID" value="XM_044691441.1"/>
</dbReference>
<protein>
    <submittedName>
        <fullName evidence="2">Uncharacterized protein</fullName>
    </submittedName>
</protein>
<comment type="caution">
    <text evidence="2">The sequence shown here is derived from an EMBL/GenBank/DDBJ whole genome shotgun (WGS) entry which is preliminary data.</text>
</comment>
<dbReference type="EMBL" id="PYSW02000014">
    <property type="protein sequence ID" value="KAG2387029.1"/>
    <property type="molecule type" value="Genomic_DNA"/>
</dbReference>
<gene>
    <name evidence="2" type="ORF">C9374_002064</name>
</gene>
<dbReference type="GeneID" id="68094520"/>
<dbReference type="Proteomes" id="UP000816034">
    <property type="component" value="Unassembled WGS sequence"/>
</dbReference>
<proteinExistence type="predicted"/>
<evidence type="ECO:0000256" key="1">
    <source>
        <dbReference type="SAM" id="Phobius"/>
    </source>
</evidence>
<evidence type="ECO:0000313" key="2">
    <source>
        <dbReference type="EMBL" id="KAG2387029.1"/>
    </source>
</evidence>